<reference evidence="1 2" key="1">
    <citation type="submission" date="2018-01" db="EMBL/GenBank/DDBJ databases">
        <title>The whole genome sequencing and assembly of Halobacillus litoralis ERB031 strain.</title>
        <authorList>
            <person name="Lee S.-J."/>
            <person name="Park M.-K."/>
            <person name="Kim J.-Y."/>
            <person name="Lee Y.-J."/>
            <person name="Yi H."/>
            <person name="Bahn Y.-S."/>
            <person name="Kim J.F."/>
            <person name="Lee D.-W."/>
        </authorList>
    </citation>
    <scope>NUCLEOTIDE SEQUENCE [LARGE SCALE GENOMIC DNA]</scope>
    <source>
        <strain evidence="1 2">ERB 031</strain>
    </source>
</reference>
<proteinExistence type="predicted"/>
<dbReference type="KEGG" id="hli:HLI_02350"/>
<accession>A0A410M8T0</accession>
<dbReference type="Gene3D" id="3.30.310.100">
    <property type="entry name" value="YugN-like"/>
    <property type="match status" value="1"/>
</dbReference>
<name>A0A410M8T0_9BACI</name>
<dbReference type="InterPro" id="IPR014967">
    <property type="entry name" value="Uncharacterised_YugN-like"/>
</dbReference>
<sequence length="159" mass="18217">MKLEGTGIEGLVVDYKPLTELMESNGFILGGAWDYERVTYDYKLMAPEKNVTHYIRIQGFAIEGDVDKGDAVIRLMKPLLGRHYYPHGVEYGHQEGFSDDMVQKAKDLVAKVTEPAQKYHNQVPEHVVLEKLKKWAEENQNQEVLAKVNELSNDPDQRK</sequence>
<organism evidence="1 2">
    <name type="scientific">Halobacillus litoralis</name>
    <dbReference type="NCBI Taxonomy" id="45668"/>
    <lineage>
        <taxon>Bacteria</taxon>
        <taxon>Bacillati</taxon>
        <taxon>Bacillota</taxon>
        <taxon>Bacilli</taxon>
        <taxon>Bacillales</taxon>
        <taxon>Bacillaceae</taxon>
        <taxon>Halobacillus</taxon>
    </lineage>
</organism>
<dbReference type="InterPro" id="IPR036491">
    <property type="entry name" value="YugN-like_sf"/>
</dbReference>
<dbReference type="AlphaFoldDB" id="A0A410M8T0"/>
<evidence type="ECO:0000313" key="1">
    <source>
        <dbReference type="EMBL" id="QAS51125.1"/>
    </source>
</evidence>
<dbReference type="SUPFAM" id="SSF160755">
    <property type="entry name" value="YugN-like"/>
    <property type="match status" value="1"/>
</dbReference>
<dbReference type="RefSeq" id="WP_128522889.1">
    <property type="nucleotide sequence ID" value="NZ_CANLVY010000004.1"/>
</dbReference>
<evidence type="ECO:0000313" key="2">
    <source>
        <dbReference type="Proteomes" id="UP000287756"/>
    </source>
</evidence>
<dbReference type="Proteomes" id="UP000287756">
    <property type="component" value="Chromosome"/>
</dbReference>
<dbReference type="Pfam" id="PF08868">
    <property type="entry name" value="YugN"/>
    <property type="match status" value="1"/>
</dbReference>
<evidence type="ECO:0008006" key="3">
    <source>
        <dbReference type="Google" id="ProtNLM"/>
    </source>
</evidence>
<dbReference type="OrthoDB" id="2679642at2"/>
<dbReference type="EMBL" id="CP026118">
    <property type="protein sequence ID" value="QAS51125.1"/>
    <property type="molecule type" value="Genomic_DNA"/>
</dbReference>
<gene>
    <name evidence="1" type="ORF">HLI_02350</name>
</gene>
<protein>
    <recommendedName>
        <fullName evidence="3">YugN-like family protein</fullName>
    </recommendedName>
</protein>